<feature type="signal peptide" evidence="1">
    <location>
        <begin position="1"/>
        <end position="23"/>
    </location>
</feature>
<reference evidence="2 3" key="1">
    <citation type="submission" date="2023-11" db="EMBL/GenBank/DDBJ databases">
        <title>A Novel Polar Bacteriovorax (B. antarcticus) Isolated from the Biocrust in Antarctica.</title>
        <authorList>
            <person name="Mun W."/>
            <person name="Choi S.Y."/>
            <person name="Mitchell R.J."/>
        </authorList>
    </citation>
    <scope>NUCLEOTIDE SEQUENCE [LARGE SCALE GENOMIC DNA]</scope>
    <source>
        <strain evidence="2 3">PP10</strain>
    </source>
</reference>
<dbReference type="InterPro" id="IPR032676">
    <property type="entry name" value="YkuD_2"/>
</dbReference>
<dbReference type="PANTHER" id="PTHR38477">
    <property type="entry name" value="HYPOTHETICAL EXPORTED PROTEIN"/>
    <property type="match status" value="1"/>
</dbReference>
<organism evidence="2 3">
    <name type="scientific">Bacteriovorax antarcticus</name>
    <dbReference type="NCBI Taxonomy" id="3088717"/>
    <lineage>
        <taxon>Bacteria</taxon>
        <taxon>Pseudomonadati</taxon>
        <taxon>Bdellovibrionota</taxon>
        <taxon>Bacteriovoracia</taxon>
        <taxon>Bacteriovoracales</taxon>
        <taxon>Bacteriovoracaceae</taxon>
        <taxon>Bacteriovorax</taxon>
    </lineage>
</organism>
<dbReference type="PANTHER" id="PTHR38477:SF1">
    <property type="entry name" value="MUREIN L,D-TRANSPEPTIDASE CATALYTIC DOMAIN FAMILY PROTEIN"/>
    <property type="match status" value="1"/>
</dbReference>
<feature type="chain" id="PRO_5047102166" evidence="1">
    <location>
        <begin position="24"/>
        <end position="201"/>
    </location>
</feature>
<keyword evidence="3" id="KW-1185">Reference proteome</keyword>
<sequence length="201" mass="22458">MKNSFYTGLFVGLFLLLSQLAQAASFRDYSYLDPDKVVPAKLLQEAVAYYDANLDKIENQRVMGVIDYKQHNSKERFYIIDMESGRVERYLTAHGKNSDPDFDGYATKFSNVPDSNTTSLGFFLTAETYYGKNGYSLRLDGLSSTNSNARERAIVIHGADYVTPGPKIGRSYGCPAVEMRYHQELIDQIKGGALLYAGLGL</sequence>
<accession>A0ABU5VYP9</accession>
<name>A0ABU5VYP9_9BACT</name>
<gene>
    <name evidence="2" type="ORF">SHI21_18280</name>
</gene>
<keyword evidence="1" id="KW-0732">Signal</keyword>
<proteinExistence type="predicted"/>
<dbReference type="EMBL" id="JAYGJQ010000003">
    <property type="protein sequence ID" value="MEA9358188.1"/>
    <property type="molecule type" value="Genomic_DNA"/>
</dbReference>
<dbReference type="Proteomes" id="UP001302274">
    <property type="component" value="Unassembled WGS sequence"/>
</dbReference>
<protein>
    <submittedName>
        <fullName evidence="2">Murein L,D-transpeptidase catalytic domain family protein</fullName>
    </submittedName>
</protein>
<evidence type="ECO:0000313" key="3">
    <source>
        <dbReference type="Proteomes" id="UP001302274"/>
    </source>
</evidence>
<dbReference type="RefSeq" id="WP_323578487.1">
    <property type="nucleotide sequence ID" value="NZ_JAYGJQ010000003.1"/>
</dbReference>
<evidence type="ECO:0000313" key="2">
    <source>
        <dbReference type="EMBL" id="MEA9358188.1"/>
    </source>
</evidence>
<dbReference type="Pfam" id="PF13645">
    <property type="entry name" value="YkuD_2"/>
    <property type="match status" value="1"/>
</dbReference>
<evidence type="ECO:0000256" key="1">
    <source>
        <dbReference type="SAM" id="SignalP"/>
    </source>
</evidence>
<comment type="caution">
    <text evidence="2">The sequence shown here is derived from an EMBL/GenBank/DDBJ whole genome shotgun (WGS) entry which is preliminary data.</text>
</comment>